<sequence>MYRHNQKQLEFETFELPFGGKLRSDNRWVKLAKFIPWGQFEPAYSKSLTNSGLGPPAKSVRVALGALIIKERLGTSDEETVEQIRENPYLQYFLGYKAYEDEKPFDPSLFVYFRKRFGKKMLAKINESIARKALEQEKQSKDRSQTKNDDDSTPTGGGSENQGKLLLDATCTPADITFPTDLKLLNTAREKSEGIIDILHSPFKGKYPKPRTYRKLARKAFLSAAKSKRLSKSKRRKAIRKQLGYLKRNLKSITKLSQRTPLTKLSPRQYKELLVIHEVYRQQQWMYDQHENRIDDRIVSISQPHVRPIKRGKAGAATEFGAKISVSLINGISFVDRISWDAFNESGDLIDQIKAFRKRFGHYPASVHVDRIYRNQDNRRFCKKHGIRLSGPPLGRPPAAVEIQKEIKKQVRQDELDRIPIEGKFGQGKRRFSLSRIMCKLAVTSETAIAVSFIVMNLEKWLKGLSSLFFTSSLLFMVHIRVLQRRFNGLLGRLVGKYFQAKMHLSLLRG</sequence>
<gene>
    <name evidence="4" type="ORF">DSCW_00920</name>
    <name evidence="5" type="ORF">DSCW_09600</name>
    <name evidence="6" type="ORF">DSCW_19290</name>
    <name evidence="7" type="ORF">DSCW_31050</name>
    <name evidence="8" type="ORF">DSCW_33580</name>
</gene>
<feature type="domain" description="Transposase DDE" evidence="3">
    <location>
        <begin position="367"/>
        <end position="459"/>
    </location>
</feature>
<organism evidence="5 9">
    <name type="scientific">Desulfosarcina widdelii</name>
    <dbReference type="NCBI Taxonomy" id="947919"/>
    <lineage>
        <taxon>Bacteria</taxon>
        <taxon>Pseudomonadati</taxon>
        <taxon>Thermodesulfobacteriota</taxon>
        <taxon>Desulfobacteria</taxon>
        <taxon>Desulfobacterales</taxon>
        <taxon>Desulfosarcinaceae</taxon>
        <taxon>Desulfosarcina</taxon>
    </lineage>
</organism>
<evidence type="ECO:0000256" key="1">
    <source>
        <dbReference type="SAM" id="MobiDB-lite"/>
    </source>
</evidence>
<dbReference type="PANTHER" id="PTHR33803:SF3">
    <property type="entry name" value="BLL1974 PROTEIN"/>
    <property type="match status" value="1"/>
</dbReference>
<dbReference type="EMBL" id="AP021875">
    <property type="protein sequence ID" value="BBO74512.1"/>
    <property type="molecule type" value="Genomic_DNA"/>
</dbReference>
<dbReference type="Proteomes" id="UP000427769">
    <property type="component" value="Chromosome"/>
</dbReference>
<dbReference type="KEGG" id="dwd:DSCW_19290"/>
<dbReference type="InterPro" id="IPR025668">
    <property type="entry name" value="Tnp_DDE_dom"/>
</dbReference>
<protein>
    <submittedName>
        <fullName evidence="5">Transposase</fullName>
    </submittedName>
</protein>
<evidence type="ECO:0000313" key="5">
    <source>
        <dbReference type="EMBL" id="BBO73543.1"/>
    </source>
</evidence>
<dbReference type="RefSeq" id="WP_155301859.1">
    <property type="nucleotide sequence ID" value="NZ_AP021875.1"/>
</dbReference>
<dbReference type="Pfam" id="PF05598">
    <property type="entry name" value="DUF772"/>
    <property type="match status" value="1"/>
</dbReference>
<evidence type="ECO:0000259" key="3">
    <source>
        <dbReference type="Pfam" id="PF13586"/>
    </source>
</evidence>
<dbReference type="EMBL" id="AP021875">
    <property type="protein sequence ID" value="BBO75941.1"/>
    <property type="molecule type" value="Genomic_DNA"/>
</dbReference>
<dbReference type="EMBL" id="AP021875">
    <property type="protein sequence ID" value="BBO75688.1"/>
    <property type="molecule type" value="Genomic_DNA"/>
</dbReference>
<dbReference type="KEGG" id="dwd:DSCW_31050"/>
<evidence type="ECO:0000313" key="6">
    <source>
        <dbReference type="EMBL" id="BBO74512.1"/>
    </source>
</evidence>
<proteinExistence type="predicted"/>
<dbReference type="KEGG" id="dwd:DSCW_33580"/>
<dbReference type="KEGG" id="dwd:DSCW_09600"/>
<dbReference type="EMBL" id="AP021875">
    <property type="protein sequence ID" value="BBO72675.1"/>
    <property type="molecule type" value="Genomic_DNA"/>
</dbReference>
<evidence type="ECO:0000313" key="9">
    <source>
        <dbReference type="Proteomes" id="UP000427769"/>
    </source>
</evidence>
<keyword evidence="9" id="KW-1185">Reference proteome</keyword>
<dbReference type="NCBIfam" id="NF033578">
    <property type="entry name" value="transpos_IS5_1"/>
    <property type="match status" value="1"/>
</dbReference>
<dbReference type="AlphaFoldDB" id="A0A5K7Z049"/>
<feature type="compositionally biased region" description="Basic and acidic residues" evidence="1">
    <location>
        <begin position="134"/>
        <end position="150"/>
    </location>
</feature>
<dbReference type="Pfam" id="PF13586">
    <property type="entry name" value="DDE_Tnp_1_2"/>
    <property type="match status" value="1"/>
</dbReference>
<feature type="region of interest" description="Disordered" evidence="1">
    <location>
        <begin position="134"/>
        <end position="164"/>
    </location>
</feature>
<evidence type="ECO:0000313" key="8">
    <source>
        <dbReference type="EMBL" id="BBO75941.1"/>
    </source>
</evidence>
<dbReference type="InterPro" id="IPR008490">
    <property type="entry name" value="Transposase_InsH_N"/>
</dbReference>
<evidence type="ECO:0000313" key="7">
    <source>
        <dbReference type="EMBL" id="BBO75688.1"/>
    </source>
</evidence>
<reference evidence="5 9" key="1">
    <citation type="submission" date="2019-11" db="EMBL/GenBank/DDBJ databases">
        <title>Comparative genomics of hydrocarbon-degrading Desulfosarcina strains.</title>
        <authorList>
            <person name="Watanabe M."/>
            <person name="Kojima H."/>
            <person name="Fukui M."/>
        </authorList>
    </citation>
    <scope>NUCLEOTIDE SEQUENCE [LARGE SCALE GENOMIC DNA]</scope>
    <source>
        <strain evidence="5 9">PP31</strain>
    </source>
</reference>
<name>A0A5K7Z049_9BACT</name>
<dbReference type="EMBL" id="AP021875">
    <property type="protein sequence ID" value="BBO73543.1"/>
    <property type="molecule type" value="Genomic_DNA"/>
</dbReference>
<evidence type="ECO:0000259" key="2">
    <source>
        <dbReference type="Pfam" id="PF05598"/>
    </source>
</evidence>
<evidence type="ECO:0000313" key="4">
    <source>
        <dbReference type="EMBL" id="BBO72675.1"/>
    </source>
</evidence>
<dbReference type="KEGG" id="dwd:DSCW_00920"/>
<dbReference type="PANTHER" id="PTHR33803">
    <property type="entry name" value="IS1478 TRANSPOSASE"/>
    <property type="match status" value="1"/>
</dbReference>
<accession>A0A5K7Z049</accession>
<dbReference type="OrthoDB" id="9770860at2"/>
<feature type="domain" description="Transposase InsH N-terminal" evidence="2">
    <location>
        <begin position="21"/>
        <end position="116"/>
    </location>
</feature>
<dbReference type="InterPro" id="IPR047710">
    <property type="entry name" value="Transpos_IS5-like"/>
</dbReference>